<proteinExistence type="predicted"/>
<gene>
    <name evidence="15" type="ORF">HHA03_12100</name>
    <name evidence="16" type="ORF">SAMN05421839_11329</name>
</gene>
<evidence type="ECO:0000256" key="4">
    <source>
        <dbReference type="ARBA" id="ARBA00022475"/>
    </source>
</evidence>
<keyword evidence="4" id="KW-1003">Cell membrane</keyword>
<keyword evidence="9" id="KW-0067">ATP-binding</keyword>
<dbReference type="PROSITE" id="PS50109">
    <property type="entry name" value="HIS_KIN"/>
    <property type="match status" value="1"/>
</dbReference>
<dbReference type="Gene3D" id="6.10.340.10">
    <property type="match status" value="1"/>
</dbReference>
<dbReference type="Pfam" id="PF00512">
    <property type="entry name" value="HisKA"/>
    <property type="match status" value="1"/>
</dbReference>
<dbReference type="PROSITE" id="PS50885">
    <property type="entry name" value="HAMP"/>
    <property type="match status" value="1"/>
</dbReference>
<feature type="domain" description="Histidine kinase" evidence="13">
    <location>
        <begin position="312"/>
        <end position="529"/>
    </location>
</feature>
<evidence type="ECO:0000313" key="15">
    <source>
        <dbReference type="EMBL" id="GEM01678.1"/>
    </source>
</evidence>
<evidence type="ECO:0000256" key="1">
    <source>
        <dbReference type="ARBA" id="ARBA00000085"/>
    </source>
</evidence>
<dbReference type="PANTHER" id="PTHR42878:SF3">
    <property type="entry name" value="HISTIDINE PROTEIN KINASE SAES"/>
    <property type="match status" value="1"/>
</dbReference>
<dbReference type="Proteomes" id="UP000242243">
    <property type="component" value="Unassembled WGS sequence"/>
</dbReference>
<dbReference type="SUPFAM" id="SSF47384">
    <property type="entry name" value="Homodimeric domain of signal transducing histidine kinase"/>
    <property type="match status" value="1"/>
</dbReference>
<dbReference type="CDD" id="cd06225">
    <property type="entry name" value="HAMP"/>
    <property type="match status" value="1"/>
</dbReference>
<reference evidence="16 17" key="1">
    <citation type="submission" date="2016-10" db="EMBL/GenBank/DDBJ databases">
        <authorList>
            <person name="de Groot N.N."/>
        </authorList>
    </citation>
    <scope>NUCLEOTIDE SEQUENCE [LARGE SCALE GENOMIC DNA]</scope>
    <source>
        <strain evidence="16 17">DSM 17073</strain>
    </source>
</reference>
<comment type="catalytic activity">
    <reaction evidence="1">
        <text>ATP + protein L-histidine = ADP + protein N-phospho-L-histidine.</text>
        <dbReference type="EC" id="2.7.13.3"/>
    </reaction>
</comment>
<dbReference type="InterPro" id="IPR003661">
    <property type="entry name" value="HisK_dim/P_dom"/>
</dbReference>
<keyword evidence="18" id="KW-1185">Reference proteome</keyword>
<evidence type="ECO:0000256" key="3">
    <source>
        <dbReference type="ARBA" id="ARBA00012438"/>
    </source>
</evidence>
<dbReference type="CDD" id="cd16922">
    <property type="entry name" value="HATPase_EvgS-ArcB-TorS-like"/>
    <property type="match status" value="1"/>
</dbReference>
<feature type="transmembrane region" description="Helical" evidence="12">
    <location>
        <begin position="9"/>
        <end position="28"/>
    </location>
</feature>
<keyword evidence="12" id="KW-0812">Transmembrane</keyword>
<evidence type="ECO:0000256" key="10">
    <source>
        <dbReference type="ARBA" id="ARBA00023012"/>
    </source>
</evidence>
<protein>
    <recommendedName>
        <fullName evidence="3">histidine kinase</fullName>
        <ecNumber evidence="3">2.7.13.3</ecNumber>
    </recommendedName>
</protein>
<dbReference type="GO" id="GO:0030295">
    <property type="term" value="F:protein kinase activator activity"/>
    <property type="evidence" value="ECO:0007669"/>
    <property type="project" value="TreeGrafter"/>
</dbReference>
<keyword evidence="11 12" id="KW-0472">Membrane</keyword>
<dbReference type="InterPro" id="IPR003594">
    <property type="entry name" value="HATPase_dom"/>
</dbReference>
<dbReference type="EMBL" id="BJWI01000014">
    <property type="protein sequence ID" value="GEM01678.1"/>
    <property type="molecule type" value="Genomic_DNA"/>
</dbReference>
<dbReference type="Proteomes" id="UP000321547">
    <property type="component" value="Unassembled WGS sequence"/>
</dbReference>
<dbReference type="InterPro" id="IPR050351">
    <property type="entry name" value="BphY/WalK/GraS-like"/>
</dbReference>
<evidence type="ECO:0000256" key="11">
    <source>
        <dbReference type="ARBA" id="ARBA00023136"/>
    </source>
</evidence>
<feature type="domain" description="HAMP" evidence="14">
    <location>
        <begin position="140"/>
        <end position="191"/>
    </location>
</feature>
<reference evidence="15 18" key="2">
    <citation type="submission" date="2019-07" db="EMBL/GenBank/DDBJ databases">
        <title>Whole genome shotgun sequence of Halolactibacillus halophilus NBRC 100868.</title>
        <authorList>
            <person name="Hosoyama A."/>
            <person name="Uohara A."/>
            <person name="Ohji S."/>
            <person name="Ichikawa N."/>
        </authorList>
    </citation>
    <scope>NUCLEOTIDE SEQUENCE [LARGE SCALE GENOMIC DNA]</scope>
    <source>
        <strain evidence="15 18">NBRC 100868</strain>
    </source>
</reference>
<dbReference type="Gene3D" id="1.10.287.130">
    <property type="match status" value="1"/>
</dbReference>
<evidence type="ECO:0000256" key="5">
    <source>
        <dbReference type="ARBA" id="ARBA00022553"/>
    </source>
</evidence>
<evidence type="ECO:0000256" key="2">
    <source>
        <dbReference type="ARBA" id="ARBA00004651"/>
    </source>
</evidence>
<dbReference type="InterPro" id="IPR003660">
    <property type="entry name" value="HAMP_dom"/>
</dbReference>
<dbReference type="CDD" id="cd00082">
    <property type="entry name" value="HisKA"/>
    <property type="match status" value="1"/>
</dbReference>
<evidence type="ECO:0000256" key="6">
    <source>
        <dbReference type="ARBA" id="ARBA00022679"/>
    </source>
</evidence>
<keyword evidence="8 16" id="KW-0418">Kinase</keyword>
<dbReference type="SMART" id="SM00388">
    <property type="entry name" value="HisKA"/>
    <property type="match status" value="1"/>
</dbReference>
<name>A0A1I5P7L0_9BACI</name>
<evidence type="ECO:0000256" key="9">
    <source>
        <dbReference type="ARBA" id="ARBA00022840"/>
    </source>
</evidence>
<dbReference type="InterPro" id="IPR036097">
    <property type="entry name" value="HisK_dim/P_sf"/>
</dbReference>
<dbReference type="EMBL" id="FOXC01000013">
    <property type="protein sequence ID" value="SFP30084.1"/>
    <property type="molecule type" value="Genomic_DNA"/>
</dbReference>
<dbReference type="Gene3D" id="3.30.565.10">
    <property type="entry name" value="Histidine kinase-like ATPase, C-terminal domain"/>
    <property type="match status" value="1"/>
</dbReference>
<organism evidence="16 17">
    <name type="scientific">Halolactibacillus halophilus</name>
    <dbReference type="NCBI Taxonomy" id="306540"/>
    <lineage>
        <taxon>Bacteria</taxon>
        <taxon>Bacillati</taxon>
        <taxon>Bacillota</taxon>
        <taxon>Bacilli</taxon>
        <taxon>Bacillales</taxon>
        <taxon>Bacillaceae</taxon>
        <taxon>Halolactibacillus</taxon>
    </lineage>
</organism>
<evidence type="ECO:0000256" key="12">
    <source>
        <dbReference type="SAM" id="Phobius"/>
    </source>
</evidence>
<evidence type="ECO:0000313" key="17">
    <source>
        <dbReference type="Proteomes" id="UP000242243"/>
    </source>
</evidence>
<dbReference type="PANTHER" id="PTHR42878">
    <property type="entry name" value="TWO-COMPONENT HISTIDINE KINASE"/>
    <property type="match status" value="1"/>
</dbReference>
<evidence type="ECO:0000256" key="7">
    <source>
        <dbReference type="ARBA" id="ARBA00022741"/>
    </source>
</evidence>
<dbReference type="SUPFAM" id="SSF55874">
    <property type="entry name" value="ATPase domain of HSP90 chaperone/DNA topoisomerase II/histidine kinase"/>
    <property type="match status" value="1"/>
</dbReference>
<sequence length="530" mass="59587">MITRFLSRTALIGIGIMLSVFIAVAVWFEPVVRPIATKHHLSELTGFASADFSVASSVTLPNGLLILNPASDVYQQLTPITETTLSYSGEKWLYAESDSLIVMEKEGAMLEDVSFFRRMTLVVLTFFYLVMVVVHWYNVRRIKKALRPFRVQALAYAEGDFSTRIKNEATLTSEFALSFNRMARQLDQRMVQLDQRNQIFNHVLNAMSDGVLAVNVDKAILVSNNQAERVMCLFHDDAAEPTSIPSAFSPLIDRARDDNNLIKHTVVKHGRHYAMVFSPLVKKDQVIGVVVLLRDVTEEVQLNELRELFVANVSHELRTPISLLQGYSEAIVDGVAETKEDQQELAQVILDESERMGRLVNDLLDLAKIKSGHIELNKEWYPVNEFVKRITGKFAHKARETDVQVESDVEPYIGALLFDYDRLEQVFTNLIDNALRYTESGKITVRVSKQTKMITFDVIDTGAGMDAANLPFLFERFYKADKARTRNKTGTGLGLAIAKEMVEAHAGTISVKSEVGQGTTFTITLPIIDE</sequence>
<keyword evidence="5" id="KW-0597">Phosphoprotein</keyword>
<comment type="subcellular location">
    <subcellularLocation>
        <location evidence="2">Cell membrane</location>
        <topology evidence="2">Multi-pass membrane protein</topology>
    </subcellularLocation>
</comment>
<dbReference type="STRING" id="306540.SAMN05421839_11329"/>
<dbReference type="AlphaFoldDB" id="A0A1I5P7L0"/>
<dbReference type="GO" id="GO:0000156">
    <property type="term" value="F:phosphorelay response regulator activity"/>
    <property type="evidence" value="ECO:0007669"/>
    <property type="project" value="TreeGrafter"/>
</dbReference>
<dbReference type="Gene3D" id="3.30.450.20">
    <property type="entry name" value="PAS domain"/>
    <property type="match status" value="1"/>
</dbReference>
<dbReference type="FunFam" id="3.30.565.10:FF:000006">
    <property type="entry name" value="Sensor histidine kinase WalK"/>
    <property type="match status" value="1"/>
</dbReference>
<dbReference type="InterPro" id="IPR004358">
    <property type="entry name" value="Sig_transdc_His_kin-like_C"/>
</dbReference>
<keyword evidence="12" id="KW-1133">Transmembrane helix</keyword>
<accession>A0A1I5P7L0</accession>
<evidence type="ECO:0000313" key="18">
    <source>
        <dbReference type="Proteomes" id="UP000321547"/>
    </source>
</evidence>
<dbReference type="SMART" id="SM00387">
    <property type="entry name" value="HATPase_c"/>
    <property type="match status" value="1"/>
</dbReference>
<dbReference type="GO" id="GO:0007234">
    <property type="term" value="P:osmosensory signaling via phosphorelay pathway"/>
    <property type="evidence" value="ECO:0007669"/>
    <property type="project" value="TreeGrafter"/>
</dbReference>
<dbReference type="InterPro" id="IPR036890">
    <property type="entry name" value="HATPase_C_sf"/>
</dbReference>
<keyword evidence="7" id="KW-0547">Nucleotide-binding</keyword>
<dbReference type="GO" id="GO:0005524">
    <property type="term" value="F:ATP binding"/>
    <property type="evidence" value="ECO:0007669"/>
    <property type="project" value="UniProtKB-KW"/>
</dbReference>
<evidence type="ECO:0000259" key="13">
    <source>
        <dbReference type="PROSITE" id="PS50109"/>
    </source>
</evidence>
<dbReference type="Pfam" id="PF02518">
    <property type="entry name" value="HATPase_c"/>
    <property type="match status" value="1"/>
</dbReference>
<evidence type="ECO:0000256" key="8">
    <source>
        <dbReference type="ARBA" id="ARBA00022777"/>
    </source>
</evidence>
<keyword evidence="6" id="KW-0808">Transferase</keyword>
<dbReference type="FunFam" id="1.10.287.130:FF:000001">
    <property type="entry name" value="Two-component sensor histidine kinase"/>
    <property type="match status" value="1"/>
</dbReference>
<dbReference type="GO" id="GO:0005886">
    <property type="term" value="C:plasma membrane"/>
    <property type="evidence" value="ECO:0007669"/>
    <property type="project" value="UniProtKB-SubCell"/>
</dbReference>
<evidence type="ECO:0000259" key="14">
    <source>
        <dbReference type="PROSITE" id="PS50885"/>
    </source>
</evidence>
<keyword evidence="10" id="KW-0902">Two-component regulatory system</keyword>
<dbReference type="PRINTS" id="PR00344">
    <property type="entry name" value="BCTRLSENSOR"/>
</dbReference>
<dbReference type="InterPro" id="IPR005467">
    <property type="entry name" value="His_kinase_dom"/>
</dbReference>
<feature type="transmembrane region" description="Helical" evidence="12">
    <location>
        <begin position="115"/>
        <end position="137"/>
    </location>
</feature>
<evidence type="ECO:0000313" key="16">
    <source>
        <dbReference type="EMBL" id="SFP30084.1"/>
    </source>
</evidence>
<dbReference type="EC" id="2.7.13.3" evidence="3"/>
<dbReference type="GO" id="GO:0000155">
    <property type="term" value="F:phosphorelay sensor kinase activity"/>
    <property type="evidence" value="ECO:0007669"/>
    <property type="project" value="InterPro"/>
</dbReference>